<evidence type="ECO:0000313" key="2">
    <source>
        <dbReference type="EMBL" id="SCM58420.1"/>
    </source>
</evidence>
<dbReference type="PANTHER" id="PTHR30217">
    <property type="entry name" value="PEPTIDASE U32 FAMILY"/>
    <property type="match status" value="1"/>
</dbReference>
<dbReference type="InterPro" id="IPR020988">
    <property type="entry name" value="Pept_U32_collagenase"/>
</dbReference>
<dbReference type="Proteomes" id="UP000178485">
    <property type="component" value="Chromosome i"/>
</dbReference>
<name>A0A1G4G7X1_9BACT</name>
<proteinExistence type="predicted"/>
<dbReference type="EC" id="3.4.-.-" evidence="2"/>
<reference evidence="2 3" key="1">
    <citation type="submission" date="2016-08" db="EMBL/GenBank/DDBJ databases">
        <authorList>
            <person name="Seilhamer J.J."/>
        </authorList>
    </citation>
    <scope>NUCLEOTIDE SEQUENCE [LARGE SCALE GENOMIC DNA]</scope>
    <source>
        <strain evidence="2">ING2-E5A</strain>
    </source>
</reference>
<dbReference type="PROSITE" id="PS01276">
    <property type="entry name" value="PEPTIDASE_U32"/>
    <property type="match status" value="1"/>
</dbReference>
<dbReference type="STRING" id="1642646.ING2E5A_1801"/>
<evidence type="ECO:0000259" key="1">
    <source>
        <dbReference type="Pfam" id="PF12392"/>
    </source>
</evidence>
<organism evidence="2 3">
    <name type="scientific">Petrimonas mucosa</name>
    <dbReference type="NCBI Taxonomy" id="1642646"/>
    <lineage>
        <taxon>Bacteria</taxon>
        <taxon>Pseudomonadati</taxon>
        <taxon>Bacteroidota</taxon>
        <taxon>Bacteroidia</taxon>
        <taxon>Bacteroidales</taxon>
        <taxon>Dysgonomonadaceae</taxon>
        <taxon>Petrimonas</taxon>
    </lineage>
</organism>
<dbReference type="InterPro" id="IPR001539">
    <property type="entry name" value="Peptidase_U32"/>
</dbReference>
<dbReference type="KEGG" id="pmuc:ING2E5A_1801"/>
<sequence>MSYPSSIRMQGMMRPRAIELLAPAKNKEIGKEAILHGADAVYIGVAGFSARMAAGNSVGEIAELVEFAHGYNARVYAALNTIIYEHELPQVERVIRELYRINTDALIIQDMGILQLDLPPIPLHASTQTDNRTVEKVKFLEKAGFTQVVLARELSLAEIATISAETEVVLEAFVHGALCVSYSGQCYISHAITGRSANRGECAQICRLPFDLQDADGRIIQKNRHLLSLKDLNRYDNLEQLLDAGVSSLKIEGRLKDVVYVKNVVAAYRQRLDTIFSRRPEYVRASSGSSEIRFTPNLSKSFNRGFTSYFLNGRQRDIGSPDSPKSIGEFLGEVESHNRNCFSLKRAPLIHNGDGLCYLDKNGLNGFRVNRSEGRRIFPAVMPELSIGTKIYRNYDHQFESLLSQKTATRKIGAEIILREISFGFALQISDEEHCSYTCSVPFEKVAATKPQQENIRIQLSKTGETLFAIKNVKIQFSEEWFIPSSLLGEWRKRLVAGLLSARKINYRQRLSPLRPTTEPFPEKSVTYLGNVSNSKSRSFYIQHRSDVFQPAFEQVQQKNVPLMFTRHCIKYAMGWCPRETKERSGFREPYYLVTRQNRLKLTFDCRKCEMLVSLEDRQVATTTNP</sequence>
<keyword evidence="3" id="KW-1185">Reference proteome</keyword>
<dbReference type="AlphaFoldDB" id="A0A1G4G7X1"/>
<dbReference type="GO" id="GO:0008233">
    <property type="term" value="F:peptidase activity"/>
    <property type="evidence" value="ECO:0007669"/>
    <property type="project" value="UniProtKB-KW"/>
</dbReference>
<dbReference type="GO" id="GO:0006508">
    <property type="term" value="P:proteolysis"/>
    <property type="evidence" value="ECO:0007669"/>
    <property type="project" value="UniProtKB-KW"/>
</dbReference>
<keyword evidence="2" id="KW-0645">Protease</keyword>
<feature type="domain" description="Peptidase U32 collagenase" evidence="1">
    <location>
        <begin position="391"/>
        <end position="503"/>
    </location>
</feature>
<evidence type="ECO:0000313" key="3">
    <source>
        <dbReference type="Proteomes" id="UP000178485"/>
    </source>
</evidence>
<dbReference type="Pfam" id="PF01136">
    <property type="entry name" value="Peptidase_U32"/>
    <property type="match status" value="1"/>
</dbReference>
<dbReference type="PANTHER" id="PTHR30217:SF10">
    <property type="entry name" value="23S RRNA 5-HYDROXYCYTIDINE C2501 SYNTHASE"/>
    <property type="match status" value="1"/>
</dbReference>
<accession>A0A1G4G7X1</accession>
<protein>
    <submittedName>
        <fullName evidence="2">Putative protease YdcP</fullName>
        <ecNumber evidence="2">3.4.-.-</ecNumber>
    </submittedName>
</protein>
<dbReference type="EMBL" id="LT608328">
    <property type="protein sequence ID" value="SCM58420.1"/>
    <property type="molecule type" value="Genomic_DNA"/>
</dbReference>
<dbReference type="InterPro" id="IPR051454">
    <property type="entry name" value="RNA/ubiquinone_mod_enzymes"/>
</dbReference>
<dbReference type="Pfam" id="PF12392">
    <property type="entry name" value="DUF3656"/>
    <property type="match status" value="1"/>
</dbReference>
<keyword evidence="2" id="KW-0378">Hydrolase</keyword>
<gene>
    <name evidence="2" type="primary">ydcP</name>
    <name evidence="2" type="ORF">ING2E5A_1801</name>
</gene>